<evidence type="ECO:0000313" key="1">
    <source>
        <dbReference type="EMBL" id="TFY60408.1"/>
    </source>
</evidence>
<sequence length="66" mass="7226">MPPATKLNKGKKRASVIPNTEGAHALARQILHLTDGLEPKDGAETQDLVEWAQSFCNGVPWFLNLT</sequence>
<dbReference type="EMBL" id="SEKV01000255">
    <property type="protein sequence ID" value="TFY60408.1"/>
    <property type="molecule type" value="Genomic_DNA"/>
</dbReference>
<dbReference type="Proteomes" id="UP000298390">
    <property type="component" value="Unassembled WGS sequence"/>
</dbReference>
<accession>A0A4Y9YEX9</accession>
<evidence type="ECO:0000313" key="2">
    <source>
        <dbReference type="Proteomes" id="UP000298390"/>
    </source>
</evidence>
<organism evidence="1 2">
    <name type="scientific">Rhodofomes roseus</name>
    <dbReference type="NCBI Taxonomy" id="34475"/>
    <lineage>
        <taxon>Eukaryota</taxon>
        <taxon>Fungi</taxon>
        <taxon>Dikarya</taxon>
        <taxon>Basidiomycota</taxon>
        <taxon>Agaricomycotina</taxon>
        <taxon>Agaricomycetes</taxon>
        <taxon>Polyporales</taxon>
        <taxon>Rhodofomes</taxon>
    </lineage>
</organism>
<reference evidence="1 2" key="1">
    <citation type="submission" date="2019-01" db="EMBL/GenBank/DDBJ databases">
        <title>Genome sequencing of the rare red list fungi Fomitopsis rosea.</title>
        <authorList>
            <person name="Buettner E."/>
            <person name="Kellner H."/>
        </authorList>
    </citation>
    <scope>NUCLEOTIDE SEQUENCE [LARGE SCALE GENOMIC DNA]</scope>
    <source>
        <strain evidence="1 2">DSM 105464</strain>
    </source>
</reference>
<proteinExistence type="predicted"/>
<protein>
    <submittedName>
        <fullName evidence="1">Uncharacterized protein</fullName>
    </submittedName>
</protein>
<dbReference type="AlphaFoldDB" id="A0A4Y9YEX9"/>
<gene>
    <name evidence="1" type="ORF">EVJ58_g5175</name>
</gene>
<name>A0A4Y9YEX9_9APHY</name>
<comment type="caution">
    <text evidence="1">The sequence shown here is derived from an EMBL/GenBank/DDBJ whole genome shotgun (WGS) entry which is preliminary data.</text>
</comment>